<keyword evidence="5 10" id="KW-0997">Cell inner membrane</keyword>
<sequence length="250" mass="27304">MTRIPVAMLAGAAMTLLLFWLLALLVSPPEAQIEVLEMRMPLTRVEAPEEPEVAEPAVEATPSTPPEAVVPPPMPEPAPLTQSEMALPDPELPQTLAETPQLDSELPELREEQPKLEPQPDPEPEPQPSPEPRTKAASPAQQAEPAESSSEKVSASPASNEPLDVGQLTPTEKVPPAYPARAQRRGLEGHVELAFVIRADGSVDASSLRVLSARPRNVFDEAAREAVSRWRFEPSTGLRRARQRLEFQLR</sequence>
<feature type="domain" description="TonB C-terminal" evidence="12">
    <location>
        <begin position="163"/>
        <end position="250"/>
    </location>
</feature>
<feature type="region of interest" description="Disordered" evidence="11">
    <location>
        <begin position="47"/>
        <end position="181"/>
    </location>
</feature>
<feature type="compositionally biased region" description="Pro residues" evidence="11">
    <location>
        <begin position="63"/>
        <end position="78"/>
    </location>
</feature>
<dbReference type="NCBIfam" id="TIGR01352">
    <property type="entry name" value="tonB_Cterm"/>
    <property type="match status" value="1"/>
</dbReference>
<evidence type="ECO:0000256" key="1">
    <source>
        <dbReference type="ARBA" id="ARBA00004383"/>
    </source>
</evidence>
<evidence type="ECO:0000256" key="5">
    <source>
        <dbReference type="ARBA" id="ARBA00022519"/>
    </source>
</evidence>
<dbReference type="RefSeq" id="WP_183313581.1">
    <property type="nucleotide sequence ID" value="NZ_JACHXQ010000002.1"/>
</dbReference>
<keyword evidence="10" id="KW-0735">Signal-anchor</keyword>
<dbReference type="Gene3D" id="3.30.2420.10">
    <property type="entry name" value="TonB"/>
    <property type="match status" value="1"/>
</dbReference>
<comment type="similarity">
    <text evidence="2 10">Belongs to the TonB family.</text>
</comment>
<dbReference type="PROSITE" id="PS52015">
    <property type="entry name" value="TONB_CTD"/>
    <property type="match status" value="1"/>
</dbReference>
<keyword evidence="8" id="KW-1133">Transmembrane helix</keyword>
<evidence type="ECO:0000256" key="8">
    <source>
        <dbReference type="ARBA" id="ARBA00022989"/>
    </source>
</evidence>
<comment type="caution">
    <text evidence="13">The sequence shown here is derived from an EMBL/GenBank/DDBJ whole genome shotgun (WGS) entry which is preliminary data.</text>
</comment>
<evidence type="ECO:0000256" key="7">
    <source>
        <dbReference type="ARBA" id="ARBA00022927"/>
    </source>
</evidence>
<dbReference type="EMBL" id="JACHXQ010000002">
    <property type="protein sequence ID" value="MBB3183435.1"/>
    <property type="molecule type" value="Genomic_DNA"/>
</dbReference>
<keyword evidence="4 10" id="KW-1003">Cell membrane</keyword>
<keyword evidence="14" id="KW-1185">Reference proteome</keyword>
<dbReference type="Pfam" id="PF03544">
    <property type="entry name" value="TonB_C"/>
    <property type="match status" value="1"/>
</dbReference>
<evidence type="ECO:0000256" key="2">
    <source>
        <dbReference type="ARBA" id="ARBA00006555"/>
    </source>
</evidence>
<dbReference type="GO" id="GO:0098797">
    <property type="term" value="C:plasma membrane protein complex"/>
    <property type="evidence" value="ECO:0007669"/>
    <property type="project" value="TreeGrafter"/>
</dbReference>
<dbReference type="GO" id="GO:0055085">
    <property type="term" value="P:transmembrane transport"/>
    <property type="evidence" value="ECO:0007669"/>
    <property type="project" value="InterPro"/>
</dbReference>
<evidence type="ECO:0000256" key="4">
    <source>
        <dbReference type="ARBA" id="ARBA00022475"/>
    </source>
</evidence>
<proteinExistence type="inferred from homology"/>
<dbReference type="GO" id="GO:0031992">
    <property type="term" value="F:energy transducer activity"/>
    <property type="evidence" value="ECO:0007669"/>
    <property type="project" value="InterPro"/>
</dbReference>
<dbReference type="PRINTS" id="PR01374">
    <property type="entry name" value="TONBPROTEIN"/>
</dbReference>
<evidence type="ECO:0000256" key="6">
    <source>
        <dbReference type="ARBA" id="ARBA00022692"/>
    </source>
</evidence>
<reference evidence="13 14" key="1">
    <citation type="submission" date="2020-08" db="EMBL/GenBank/DDBJ databases">
        <title>Genomic Encyclopedia of Type Strains, Phase III (KMG-III): the genomes of soil and plant-associated and newly described type strains.</title>
        <authorList>
            <person name="Whitman W."/>
        </authorList>
    </citation>
    <scope>NUCLEOTIDE SEQUENCE [LARGE SCALE GENOMIC DNA]</scope>
    <source>
        <strain evidence="13 14">CECT 7341</strain>
    </source>
</reference>
<dbReference type="Proteomes" id="UP000563050">
    <property type="component" value="Unassembled WGS sequence"/>
</dbReference>
<dbReference type="PANTHER" id="PTHR33446">
    <property type="entry name" value="PROTEIN TONB-RELATED"/>
    <property type="match status" value="1"/>
</dbReference>
<keyword evidence="6" id="KW-0812">Transmembrane</keyword>
<dbReference type="AlphaFoldDB" id="A0A7W5DIX3"/>
<feature type="compositionally biased region" description="Low complexity" evidence="11">
    <location>
        <begin position="136"/>
        <end position="159"/>
    </location>
</feature>
<evidence type="ECO:0000313" key="14">
    <source>
        <dbReference type="Proteomes" id="UP000563050"/>
    </source>
</evidence>
<dbReference type="PANTHER" id="PTHR33446:SF2">
    <property type="entry name" value="PROTEIN TONB"/>
    <property type="match status" value="1"/>
</dbReference>
<gene>
    <name evidence="13" type="ORF">FHR95_000976</name>
</gene>
<keyword evidence="7 10" id="KW-0653">Protein transport</keyword>
<evidence type="ECO:0000256" key="9">
    <source>
        <dbReference type="ARBA" id="ARBA00023136"/>
    </source>
</evidence>
<organism evidence="13 14">
    <name type="scientific">Halomonas fontilapidosi</name>
    <dbReference type="NCBI Taxonomy" id="616675"/>
    <lineage>
        <taxon>Bacteria</taxon>
        <taxon>Pseudomonadati</taxon>
        <taxon>Pseudomonadota</taxon>
        <taxon>Gammaproteobacteria</taxon>
        <taxon>Oceanospirillales</taxon>
        <taxon>Halomonadaceae</taxon>
        <taxon>Halomonas</taxon>
    </lineage>
</organism>
<protein>
    <recommendedName>
        <fullName evidence="10">Protein TonB</fullName>
    </recommendedName>
</protein>
<dbReference type="InterPro" id="IPR006260">
    <property type="entry name" value="TonB/TolA_C"/>
</dbReference>
<dbReference type="GO" id="GO:0015891">
    <property type="term" value="P:siderophore transport"/>
    <property type="evidence" value="ECO:0007669"/>
    <property type="project" value="InterPro"/>
</dbReference>
<dbReference type="GO" id="GO:0015031">
    <property type="term" value="P:protein transport"/>
    <property type="evidence" value="ECO:0007669"/>
    <property type="project" value="UniProtKB-UniRule"/>
</dbReference>
<dbReference type="InterPro" id="IPR051045">
    <property type="entry name" value="TonB-dependent_transducer"/>
</dbReference>
<evidence type="ECO:0000259" key="12">
    <source>
        <dbReference type="PROSITE" id="PS52015"/>
    </source>
</evidence>
<evidence type="ECO:0000313" key="13">
    <source>
        <dbReference type="EMBL" id="MBB3183435.1"/>
    </source>
</evidence>
<keyword evidence="3 10" id="KW-0813">Transport</keyword>
<comment type="function">
    <text evidence="10">Interacts with outer membrane receptor proteins that carry out high-affinity binding and energy dependent uptake into the periplasmic space of specific substrates. It could act to transduce energy from the cytoplasmic membrane to specific energy-requiring processes in the outer membrane, resulting in the release into the periplasm of ligands bound by these outer membrane proteins.</text>
</comment>
<evidence type="ECO:0000256" key="10">
    <source>
        <dbReference type="RuleBase" id="RU362123"/>
    </source>
</evidence>
<keyword evidence="9" id="KW-0472">Membrane</keyword>
<feature type="compositionally biased region" description="Pro residues" evidence="11">
    <location>
        <begin position="117"/>
        <end position="131"/>
    </location>
</feature>
<name>A0A7W5DIX3_9GAMM</name>
<evidence type="ECO:0000256" key="3">
    <source>
        <dbReference type="ARBA" id="ARBA00022448"/>
    </source>
</evidence>
<accession>A0A7W5DIX3</accession>
<dbReference type="InterPro" id="IPR037682">
    <property type="entry name" value="TonB_C"/>
</dbReference>
<dbReference type="InterPro" id="IPR003538">
    <property type="entry name" value="TonB"/>
</dbReference>
<evidence type="ECO:0000256" key="11">
    <source>
        <dbReference type="SAM" id="MobiDB-lite"/>
    </source>
</evidence>
<dbReference type="GO" id="GO:0030288">
    <property type="term" value="C:outer membrane-bounded periplasmic space"/>
    <property type="evidence" value="ECO:0007669"/>
    <property type="project" value="InterPro"/>
</dbReference>
<comment type="subcellular location">
    <subcellularLocation>
        <location evidence="1 10">Cell inner membrane</location>
        <topology evidence="1 10">Single-pass membrane protein</topology>
        <orientation evidence="1 10">Periplasmic side</orientation>
    </subcellularLocation>
</comment>
<dbReference type="SUPFAM" id="SSF74653">
    <property type="entry name" value="TolA/TonB C-terminal domain"/>
    <property type="match status" value="1"/>
</dbReference>